<dbReference type="Gene3D" id="6.10.340.10">
    <property type="match status" value="1"/>
</dbReference>
<dbReference type="OrthoDB" id="5449717at2"/>
<dbReference type="GO" id="GO:0007165">
    <property type="term" value="P:signal transduction"/>
    <property type="evidence" value="ECO:0007669"/>
    <property type="project" value="UniProtKB-KW"/>
</dbReference>
<feature type="domain" description="Methyl-accepting transducer" evidence="4">
    <location>
        <begin position="404"/>
        <end position="661"/>
    </location>
</feature>
<evidence type="ECO:0000313" key="6">
    <source>
        <dbReference type="Proteomes" id="UP000483018"/>
    </source>
</evidence>
<protein>
    <recommendedName>
        <fullName evidence="4">Methyl-accepting transducer domain-containing protein</fullName>
    </recommendedName>
</protein>
<dbReference type="InterPro" id="IPR004089">
    <property type="entry name" value="MCPsignal_dom"/>
</dbReference>
<dbReference type="PANTHER" id="PTHR32089:SF112">
    <property type="entry name" value="LYSOZYME-LIKE PROTEIN-RELATED"/>
    <property type="match status" value="1"/>
</dbReference>
<sequence length="689" mass="77690">MPGEKKDHKKADKKSQSKLSYQIIALLLTIGIIPCLIIMGITKSSITKCVERIVSLYSQKIVNQLNVNINESLSLVDHVISEITLDRDFKQYTRNYDTLDKGKLLNLKVDIDALLLNLFNKNKVINGLYTINNDRLIYSAGNSDPSATDYFNSDEFLNSNIYKKLKNNISYEPQWIFLGNEHNKKIYVAKRLDDTIKNNNLFIFFAINENYFNSIIQNASIDPEIPILILDQNNEIALCDHIELVNKNFESNYLKYIEDIKMNPSSSSSFNDGNHLISYSKYSNGWLLIINSDITILMKDFNRSFLKISILLVIFIVVIIFVSIVFAQLLSKPISKISRYMEEVGLGHLNIADQFMEQVKISTHEMSLLVNGFTNMVSSLKQLLKNSHEVTEIVEENASMLQKVAFSTSQSAKEIALAVESVAKGAEEQNIQTQSSVLLLNDLSDDINTVNTAIYKIQDISQTTMKMSQDTKESLEILTDNTKSTINSANNIYTYVKSLGDEASNISKILDLVKSVNDQTNLLALNAAIEAARAGKYGKGFAVVAEEVRNLSDQTQNAINTIANTINAIHEKKEYAMREVEKSMEKFSSQIPIVNQTTKTFDQIFAKMESINKEIHNTTSLLDEVMSKKEKLLLAISEISQVIEQSASIAQEVSAETLMQTQHSDKITEMANALLKSIEDLKHTYSKFK</sequence>
<dbReference type="AlphaFoldDB" id="A0A7C8LBK1"/>
<proteinExistence type="predicted"/>
<dbReference type="Gene3D" id="1.10.287.950">
    <property type="entry name" value="Methyl-accepting chemotaxis protein"/>
    <property type="match status" value="1"/>
</dbReference>
<keyword evidence="3" id="KW-1133">Transmembrane helix</keyword>
<evidence type="ECO:0000256" key="1">
    <source>
        <dbReference type="ARBA" id="ARBA00023224"/>
    </source>
</evidence>
<evidence type="ECO:0000313" key="5">
    <source>
        <dbReference type="EMBL" id="KAE9632026.1"/>
    </source>
</evidence>
<dbReference type="Pfam" id="PF00015">
    <property type="entry name" value="MCPsignal"/>
    <property type="match status" value="1"/>
</dbReference>
<accession>A0A7C8LBK1</accession>
<evidence type="ECO:0000256" key="3">
    <source>
        <dbReference type="SAM" id="Phobius"/>
    </source>
</evidence>
<dbReference type="SMART" id="SM00283">
    <property type="entry name" value="MA"/>
    <property type="match status" value="1"/>
</dbReference>
<keyword evidence="3" id="KW-0472">Membrane</keyword>
<evidence type="ECO:0000256" key="2">
    <source>
        <dbReference type="PROSITE-ProRule" id="PRU00284"/>
    </source>
</evidence>
<name>A0A7C8LBK1_9FIRM</name>
<feature type="transmembrane region" description="Helical" evidence="3">
    <location>
        <begin position="21"/>
        <end position="41"/>
    </location>
</feature>
<dbReference type="RefSeq" id="WP_158741203.1">
    <property type="nucleotide sequence ID" value="NZ_JAFBEP010000016.1"/>
</dbReference>
<comment type="caution">
    <text evidence="5">The sequence shown here is derived from an EMBL/GenBank/DDBJ whole genome shotgun (WGS) entry which is preliminary data.</text>
</comment>
<reference evidence="5 6" key="1">
    <citation type="submission" date="2019-12" db="EMBL/GenBank/DDBJ databases">
        <title>Defluviitalea raffinosedens, isolated from a biogas fermenter, genome sequencing and characterization.</title>
        <authorList>
            <person name="Rettenmaier R."/>
            <person name="Schneider M."/>
            <person name="Neuhaus K."/>
            <person name="Liebl W."/>
            <person name="Zverlov V."/>
        </authorList>
    </citation>
    <scope>NUCLEOTIDE SEQUENCE [LARGE SCALE GENOMIC DNA]</scope>
    <source>
        <strain evidence="5 6">249c-K6</strain>
    </source>
</reference>
<dbReference type="PANTHER" id="PTHR32089">
    <property type="entry name" value="METHYL-ACCEPTING CHEMOTAXIS PROTEIN MCPB"/>
    <property type="match status" value="1"/>
</dbReference>
<dbReference type="SUPFAM" id="SSF58104">
    <property type="entry name" value="Methyl-accepting chemotaxis protein (MCP) signaling domain"/>
    <property type="match status" value="1"/>
</dbReference>
<keyword evidence="6" id="KW-1185">Reference proteome</keyword>
<dbReference type="GO" id="GO:0016020">
    <property type="term" value="C:membrane"/>
    <property type="evidence" value="ECO:0007669"/>
    <property type="project" value="InterPro"/>
</dbReference>
<evidence type="ECO:0000259" key="4">
    <source>
        <dbReference type="PROSITE" id="PS50111"/>
    </source>
</evidence>
<keyword evidence="3" id="KW-0812">Transmembrane</keyword>
<gene>
    <name evidence="5" type="ORF">GND95_10950</name>
</gene>
<feature type="transmembrane region" description="Helical" evidence="3">
    <location>
        <begin position="308"/>
        <end position="331"/>
    </location>
</feature>
<organism evidence="5 6">
    <name type="scientific">Defluviitalea raffinosedens</name>
    <dbReference type="NCBI Taxonomy" id="1450156"/>
    <lineage>
        <taxon>Bacteria</taxon>
        <taxon>Bacillati</taxon>
        <taxon>Bacillota</taxon>
        <taxon>Clostridia</taxon>
        <taxon>Lachnospirales</taxon>
        <taxon>Defluviitaleaceae</taxon>
        <taxon>Defluviitalea</taxon>
    </lineage>
</organism>
<dbReference type="EMBL" id="WSLF01000011">
    <property type="protein sequence ID" value="KAE9632026.1"/>
    <property type="molecule type" value="Genomic_DNA"/>
</dbReference>
<keyword evidence="1 2" id="KW-0807">Transducer</keyword>
<dbReference type="PROSITE" id="PS50111">
    <property type="entry name" value="CHEMOTAXIS_TRANSDUC_2"/>
    <property type="match status" value="1"/>
</dbReference>
<dbReference type="Proteomes" id="UP000483018">
    <property type="component" value="Unassembled WGS sequence"/>
</dbReference>